<dbReference type="EMBL" id="JAHKPD010000025">
    <property type="protein sequence ID" value="MBU2952132.1"/>
    <property type="molecule type" value="Genomic_DNA"/>
</dbReference>
<name>A0ACC5UCQ1_9FLAO</name>
<sequence>MKFLYPQKDSNLDQRKTSSAFGNYPLSSYNTWHGGVHIETPLAALVAISDARIIAYKLPSEYLQSGHECPETYSNGFVLLQHEYRSPKGHELTFYSLYHHIASQFDIDINHQEIPDYLSEKVTKIKASHTPKGVRARSAFAEKGKKRGPEIVLIPKNHIVTRNNDELLADWAMAYNAKKTSEDKKYYSYTYTDPFTKTTYKDIHIHSNCLKLVPGESDKYKITYDKETNFTTSGSNNQGASLNKALKDGALCYNITASNIGKSESGTCIDVIPKGTEVTIIENSESEDKKWVRVKSTKREYRGYVQVRDLEALKIVNNELVDKIIACDIPIKAGQTVAYVGAFGFRKHEKKYASHVELFTDADDTDVSALLDNCAGDGEDNFLRYKLLSGITLEPYLKSKKELKAGTPVRVTQAKGDYVQVKVISLIRVIDKEKHLSAKHLGKNSKGKIVYIKDRICNHSRTRYEIDAGSFEYVNKQFNGLLTKGDFVYFYETDTGTLREIIIEPPFWNQEFWIDKSLLKLKAGETVTSGLETILDSDSCHIYIEEPLIPHESGNTFKKDIELKGKPETTITDDNGQQWYFVKESYEYEKEHYQHTGWIKTDDVDIEDINPFIWRNFGFETYDAGSEYVYAMKDYHKSPKTDVFIDDLWKMVDEDGNGVLTPMEFLCAQHDPHKSERMGKMVVKHKSEWSFTPEAIKPEAQEFYKLGIDLEKDPNKKKLLEQKRDAELEHLVEKIKNLMFWQELQNTTYTPKTTENDKEYEEKKAKIDTKPFVHPKDMPEGAEKEKKQADLDAQKDALDQEYKKGKYKAPETRLLPSSDMLWHFNVNSFVRQMRGMYLQNQGCETLIWGNKVSCEFRNKVIQVAKNLWGQKKKVEMANNLMAVFAWESGEKFKSDTPNMGNSGGTGLIQFMPSTAKALLGKEITIETVDNYWGKGKSLKRIKEFANMSEIEQLDYVEKYFKKLKNKDVEFVDFYLQVLYPASMGKPDNHIVFSKDGTGLIKTDKNYKSRIRAYKQNSGFDTNANYGNNDGQVSKEEIKKGVQKYLNKGMNFRNNCKNGCDYSNSTTVVENSDLEIQKGLNWASSISIKEEQLRKNAETKYIVGYKQESGKDANKRVDWSKEGIQNMDCSELVCRYLHKIGWSKEVKWLNTKGILSYAAKHPDKLEENTGDPKIGDIFVWNGHAGVVKKYFSSSKNVLTIEAISEKSYSWHEGIYFNGVVEWLYEKDKNHLKDNIVTGKIIHYFTPRKHYSK</sequence>
<dbReference type="Proteomes" id="UP001647509">
    <property type="component" value="Unassembled WGS sequence"/>
</dbReference>
<evidence type="ECO:0000313" key="1">
    <source>
        <dbReference type="EMBL" id="MBU2952132.1"/>
    </source>
</evidence>
<organism evidence="1 2">
    <name type="scientific">Pseudotamlana agarivorans</name>
    <dbReference type="NCBI Taxonomy" id="481183"/>
    <lineage>
        <taxon>Bacteria</taxon>
        <taxon>Pseudomonadati</taxon>
        <taxon>Bacteroidota</taxon>
        <taxon>Flavobacteriia</taxon>
        <taxon>Flavobacteriales</taxon>
        <taxon>Flavobacteriaceae</taxon>
        <taxon>Pseudotamlana</taxon>
    </lineage>
</organism>
<proteinExistence type="predicted"/>
<gene>
    <name evidence="1" type="ORF">KO493_15635</name>
</gene>
<keyword evidence="2" id="KW-1185">Reference proteome</keyword>
<reference evidence="1" key="1">
    <citation type="submission" date="2021-05" db="EMBL/GenBank/DDBJ databases">
        <title>Draft genomes of bacteria isolated from model marine particles.</title>
        <authorList>
            <person name="Datta M.S."/>
            <person name="Schwartzman J.A."/>
            <person name="Enke T.N."/>
            <person name="Saavedra J."/>
            <person name="Cermak N."/>
            <person name="Cordero O.X."/>
        </authorList>
    </citation>
    <scope>NUCLEOTIDE SEQUENCE</scope>
    <source>
        <strain evidence="1">I2M19</strain>
    </source>
</reference>
<accession>A0ACC5UCQ1</accession>
<evidence type="ECO:0000313" key="2">
    <source>
        <dbReference type="Proteomes" id="UP001647509"/>
    </source>
</evidence>
<comment type="caution">
    <text evidence="1">The sequence shown here is derived from an EMBL/GenBank/DDBJ whole genome shotgun (WGS) entry which is preliminary data.</text>
</comment>
<protein>
    <submittedName>
        <fullName evidence="1">Uncharacterized protein</fullName>
    </submittedName>
</protein>